<name>A0A3L6EER5_MAIZE</name>
<proteinExistence type="predicted"/>
<sequence length="105" mass="11176">MEGDEASTPPPPPWMQNSSLMARTTDAVPSASSTVFSTYTTPLVVPVPAPELLQQLLVPRLASSRPPIPTQFRSLNRTTVSDMVPVSGIRAAYASASRSSAPPRK</sequence>
<reference evidence="1 2" key="1">
    <citation type="journal article" date="2018" name="Nat. Genet.">
        <title>Extensive intraspecific gene order and gene structural variations between Mo17 and other maize genomes.</title>
        <authorList>
            <person name="Sun S."/>
            <person name="Zhou Y."/>
            <person name="Chen J."/>
            <person name="Shi J."/>
            <person name="Zhao H."/>
            <person name="Zhao H."/>
            <person name="Song W."/>
            <person name="Zhang M."/>
            <person name="Cui Y."/>
            <person name="Dong X."/>
            <person name="Liu H."/>
            <person name="Ma X."/>
            <person name="Jiao Y."/>
            <person name="Wang B."/>
            <person name="Wei X."/>
            <person name="Stein J.C."/>
            <person name="Glaubitz J.C."/>
            <person name="Lu F."/>
            <person name="Yu G."/>
            <person name="Liang C."/>
            <person name="Fengler K."/>
            <person name="Li B."/>
            <person name="Rafalski A."/>
            <person name="Schnable P.S."/>
            <person name="Ware D.H."/>
            <person name="Buckler E.S."/>
            <person name="Lai J."/>
        </authorList>
    </citation>
    <scope>NUCLEOTIDE SEQUENCE [LARGE SCALE GENOMIC DNA]</scope>
    <source>
        <strain evidence="2">cv. Missouri 17</strain>
        <tissue evidence="1">Seedling</tissue>
    </source>
</reference>
<protein>
    <submittedName>
        <fullName evidence="1">Uncharacterized protein</fullName>
    </submittedName>
</protein>
<comment type="caution">
    <text evidence="1">The sequence shown here is derived from an EMBL/GenBank/DDBJ whole genome shotgun (WGS) entry which is preliminary data.</text>
</comment>
<organism evidence="1 2">
    <name type="scientific">Zea mays</name>
    <name type="common">Maize</name>
    <dbReference type="NCBI Taxonomy" id="4577"/>
    <lineage>
        <taxon>Eukaryota</taxon>
        <taxon>Viridiplantae</taxon>
        <taxon>Streptophyta</taxon>
        <taxon>Embryophyta</taxon>
        <taxon>Tracheophyta</taxon>
        <taxon>Spermatophyta</taxon>
        <taxon>Magnoliopsida</taxon>
        <taxon>Liliopsida</taxon>
        <taxon>Poales</taxon>
        <taxon>Poaceae</taxon>
        <taxon>PACMAD clade</taxon>
        <taxon>Panicoideae</taxon>
        <taxon>Andropogonodae</taxon>
        <taxon>Andropogoneae</taxon>
        <taxon>Tripsacinae</taxon>
        <taxon>Zea</taxon>
    </lineage>
</organism>
<dbReference type="EMBL" id="NCVQ01000003">
    <property type="protein sequence ID" value="PWZ36680.1"/>
    <property type="molecule type" value="Genomic_DNA"/>
</dbReference>
<evidence type="ECO:0000313" key="2">
    <source>
        <dbReference type="Proteomes" id="UP000251960"/>
    </source>
</evidence>
<dbReference type="Proteomes" id="UP000251960">
    <property type="component" value="Chromosome 2"/>
</dbReference>
<evidence type="ECO:0000313" key="1">
    <source>
        <dbReference type="EMBL" id="PWZ36680.1"/>
    </source>
</evidence>
<accession>A0A3L6EER5</accession>
<dbReference type="AlphaFoldDB" id="A0A3L6EER5"/>
<gene>
    <name evidence="1" type="ORF">Zm00014a_006768</name>
</gene>